<evidence type="ECO:0000313" key="1">
    <source>
        <dbReference type="EMBL" id="KIM66373.1"/>
    </source>
</evidence>
<accession>A0A0C2ZY54</accession>
<reference evidence="1 2" key="1">
    <citation type="submission" date="2014-04" db="EMBL/GenBank/DDBJ databases">
        <authorList>
            <consortium name="DOE Joint Genome Institute"/>
            <person name="Kuo A."/>
            <person name="Kohler A."/>
            <person name="Nagy L.G."/>
            <person name="Floudas D."/>
            <person name="Copeland A."/>
            <person name="Barry K.W."/>
            <person name="Cichocki N."/>
            <person name="Veneault-Fourrey C."/>
            <person name="LaButti K."/>
            <person name="Lindquist E.A."/>
            <person name="Lipzen A."/>
            <person name="Lundell T."/>
            <person name="Morin E."/>
            <person name="Murat C."/>
            <person name="Sun H."/>
            <person name="Tunlid A."/>
            <person name="Henrissat B."/>
            <person name="Grigoriev I.V."/>
            <person name="Hibbett D.S."/>
            <person name="Martin F."/>
            <person name="Nordberg H.P."/>
            <person name="Cantor M.N."/>
            <person name="Hua S.X."/>
        </authorList>
    </citation>
    <scope>NUCLEOTIDE SEQUENCE [LARGE SCALE GENOMIC DNA]</scope>
    <source>
        <strain evidence="1 2">Foug A</strain>
    </source>
</reference>
<name>A0A0C2ZY54_9AGAM</name>
<reference evidence="2" key="2">
    <citation type="submission" date="2015-01" db="EMBL/GenBank/DDBJ databases">
        <title>Evolutionary Origins and Diversification of the Mycorrhizal Mutualists.</title>
        <authorList>
            <consortium name="DOE Joint Genome Institute"/>
            <consortium name="Mycorrhizal Genomics Consortium"/>
            <person name="Kohler A."/>
            <person name="Kuo A."/>
            <person name="Nagy L.G."/>
            <person name="Floudas D."/>
            <person name="Copeland A."/>
            <person name="Barry K.W."/>
            <person name="Cichocki N."/>
            <person name="Veneault-Fourrey C."/>
            <person name="LaButti K."/>
            <person name="Lindquist E.A."/>
            <person name="Lipzen A."/>
            <person name="Lundell T."/>
            <person name="Morin E."/>
            <person name="Murat C."/>
            <person name="Riley R."/>
            <person name="Ohm R."/>
            <person name="Sun H."/>
            <person name="Tunlid A."/>
            <person name="Henrissat B."/>
            <person name="Grigoriev I.V."/>
            <person name="Hibbett D.S."/>
            <person name="Martin F."/>
        </authorList>
    </citation>
    <scope>NUCLEOTIDE SEQUENCE [LARGE SCALE GENOMIC DNA]</scope>
    <source>
        <strain evidence="2">Foug A</strain>
    </source>
</reference>
<protein>
    <submittedName>
        <fullName evidence="1">Uncharacterized protein</fullName>
    </submittedName>
</protein>
<dbReference type="HOGENOM" id="CLU_2499170_0_0_1"/>
<keyword evidence="2" id="KW-1185">Reference proteome</keyword>
<dbReference type="AlphaFoldDB" id="A0A0C2ZY54"/>
<dbReference type="EMBL" id="KN822017">
    <property type="protein sequence ID" value="KIM66373.1"/>
    <property type="molecule type" value="Genomic_DNA"/>
</dbReference>
<sequence>MASWHPAYSAKGEGTSLKWSVDEMPGNRHHSSFPILVNNILTYALRVCVVPSRCSNICGRGYGFLLRDYILTTFGSLIERSAHNMW</sequence>
<evidence type="ECO:0000313" key="2">
    <source>
        <dbReference type="Proteomes" id="UP000053989"/>
    </source>
</evidence>
<gene>
    <name evidence="1" type="ORF">SCLCIDRAFT_318798</name>
</gene>
<dbReference type="InParanoid" id="A0A0C2ZY54"/>
<organism evidence="1 2">
    <name type="scientific">Scleroderma citrinum Foug A</name>
    <dbReference type="NCBI Taxonomy" id="1036808"/>
    <lineage>
        <taxon>Eukaryota</taxon>
        <taxon>Fungi</taxon>
        <taxon>Dikarya</taxon>
        <taxon>Basidiomycota</taxon>
        <taxon>Agaricomycotina</taxon>
        <taxon>Agaricomycetes</taxon>
        <taxon>Agaricomycetidae</taxon>
        <taxon>Boletales</taxon>
        <taxon>Sclerodermatineae</taxon>
        <taxon>Sclerodermataceae</taxon>
        <taxon>Scleroderma</taxon>
    </lineage>
</organism>
<dbReference type="Proteomes" id="UP000053989">
    <property type="component" value="Unassembled WGS sequence"/>
</dbReference>
<proteinExistence type="predicted"/>